<keyword evidence="1" id="KW-0472">Membrane</keyword>
<accession>A0AB74VQ95</accession>
<dbReference type="AlphaFoldDB" id="A0AB74VQ95"/>
<dbReference type="Proteomes" id="UP000679373">
    <property type="component" value="Plasmid unnamed"/>
</dbReference>
<dbReference type="GeneID" id="66348098"/>
<keyword evidence="1" id="KW-1133">Transmembrane helix</keyword>
<sequence>MEVDFKISKDDLLDFHIKHIHETKVYKQQMRFYNIYVFVLLFGMILLLRSALYTITGIIIYGIFLIFRKRIFNWRLRKKIFKIYDSDKYTNMFQETHLRFIDDGIKISTKFSETIYKWSAIKGLYLVEQYIFITTLNRENLLIPIFSFNPLENKELFVSTITRNTNLRLKNKYPDDV</sequence>
<keyword evidence="3" id="KW-1185">Reference proteome</keyword>
<dbReference type="EMBL" id="CP073654">
    <property type="protein sequence ID" value="QUN37980.1"/>
    <property type="molecule type" value="Genomic_DNA"/>
</dbReference>
<name>A0AB74VQ95_CLOBE</name>
<reference evidence="2" key="1">
    <citation type="submission" date="2021-04" db="EMBL/GenBank/DDBJ databases">
        <title>Complete genome sequence of the type strain Clostridium beijerinckii NRRL B-598.</title>
        <authorList>
            <person name="Sedlar K."/>
            <person name="Branska B."/>
            <person name="Bezdicek M."/>
            <person name="Nykrynova M."/>
            <person name="Lengerova M."/>
            <person name="Skutkova H."/>
            <person name="Patakova P."/>
        </authorList>
    </citation>
    <scope>NUCLEOTIDE SEQUENCE</scope>
    <source>
        <strain evidence="2">DSM 791</strain>
        <plasmid evidence="2">unnamed</plasmid>
    </source>
</reference>
<evidence type="ECO:0000313" key="2">
    <source>
        <dbReference type="EMBL" id="QUN37980.1"/>
    </source>
</evidence>
<keyword evidence="1" id="KW-0812">Transmembrane</keyword>
<gene>
    <name evidence="2" type="ORF">KEC93_26205</name>
</gene>
<keyword evidence="2" id="KW-0614">Plasmid</keyword>
<geneLocation type="plasmid" evidence="2">
    <name>unnamed</name>
</geneLocation>
<protein>
    <submittedName>
        <fullName evidence="2">YcxB family protein</fullName>
    </submittedName>
</protein>
<feature type="transmembrane region" description="Helical" evidence="1">
    <location>
        <begin position="35"/>
        <end position="67"/>
    </location>
</feature>
<dbReference type="RefSeq" id="WP_077869173.1">
    <property type="nucleotide sequence ID" value="NZ_BKAK01000166.1"/>
</dbReference>
<evidence type="ECO:0000256" key="1">
    <source>
        <dbReference type="SAM" id="Phobius"/>
    </source>
</evidence>
<evidence type="ECO:0000313" key="3">
    <source>
        <dbReference type="Proteomes" id="UP000679373"/>
    </source>
</evidence>
<organism evidence="2 3">
    <name type="scientific">Clostridium beijerinckii</name>
    <name type="common">Clostridium MP</name>
    <dbReference type="NCBI Taxonomy" id="1520"/>
    <lineage>
        <taxon>Bacteria</taxon>
        <taxon>Bacillati</taxon>
        <taxon>Bacillota</taxon>
        <taxon>Clostridia</taxon>
        <taxon>Eubacteriales</taxon>
        <taxon>Clostridiaceae</taxon>
        <taxon>Clostridium</taxon>
    </lineage>
</organism>
<proteinExistence type="predicted"/>